<evidence type="ECO:0000313" key="4">
    <source>
        <dbReference type="EMBL" id="EOT64072.1"/>
    </source>
</evidence>
<keyword evidence="6" id="KW-1185">Reference proteome</keyword>
<evidence type="ECO:0000313" key="5">
    <source>
        <dbReference type="Proteomes" id="UP000013783"/>
    </source>
</evidence>
<dbReference type="InterPro" id="IPR010317">
    <property type="entry name" value="WxLIP_PGBD"/>
</dbReference>
<comment type="caution">
    <text evidence="3">The sequence shown here is derived from an EMBL/GenBank/DDBJ whole genome shotgun (WGS) entry which is preliminary data.</text>
</comment>
<feature type="chain" id="PRO_5004356189" description="WxL Interacting Protein peptidoglycan binding domain-containing protein" evidence="1">
    <location>
        <begin position="30"/>
        <end position="229"/>
    </location>
</feature>
<proteinExistence type="predicted"/>
<dbReference type="EMBL" id="ASWA01000004">
    <property type="protein sequence ID" value="EOT64072.1"/>
    <property type="molecule type" value="Genomic_DNA"/>
</dbReference>
<reference evidence="4 6" key="2">
    <citation type="submission" date="2013-03" db="EMBL/GenBank/DDBJ databases">
        <title>The Genome Sequence of Enterococcus malodoratus ATCC_43197 (PacBio/Illumina hybrid assembly).</title>
        <authorList>
            <consortium name="The Broad Institute Genomics Platform"/>
            <consortium name="The Broad Institute Genome Sequencing Center for Infectious Disease"/>
            <person name="Earl A."/>
            <person name="Russ C."/>
            <person name="Gilmore M."/>
            <person name="Surin D."/>
            <person name="Walker B."/>
            <person name="Young S."/>
            <person name="Zeng Q."/>
            <person name="Gargeya S."/>
            <person name="Fitzgerald M."/>
            <person name="Haas B."/>
            <person name="Abouelleil A."/>
            <person name="Allen A.W."/>
            <person name="Alvarado L."/>
            <person name="Arachchi H.M."/>
            <person name="Berlin A.M."/>
            <person name="Chapman S.B."/>
            <person name="Gainer-Dewar J."/>
            <person name="Goldberg J."/>
            <person name="Griggs A."/>
            <person name="Gujja S."/>
            <person name="Hansen M."/>
            <person name="Howarth C."/>
            <person name="Imamovic A."/>
            <person name="Ireland A."/>
            <person name="Larimer J."/>
            <person name="McCowan C."/>
            <person name="Murphy C."/>
            <person name="Pearson M."/>
            <person name="Poon T.W."/>
            <person name="Priest M."/>
            <person name="Roberts A."/>
            <person name="Saif S."/>
            <person name="Shea T."/>
            <person name="Sisk P."/>
            <person name="Sykes S."/>
            <person name="Wortman J."/>
            <person name="Nusbaum C."/>
            <person name="Birren B."/>
        </authorList>
    </citation>
    <scope>NUCLEOTIDE SEQUENCE [LARGE SCALE GENOMIC DNA]</scope>
    <source>
        <strain evidence="4 6">ATCC 43197</strain>
    </source>
</reference>
<evidence type="ECO:0000313" key="6">
    <source>
        <dbReference type="Proteomes" id="UP000014148"/>
    </source>
</evidence>
<keyword evidence="1" id="KW-0732">Signal</keyword>
<evidence type="ECO:0000313" key="3">
    <source>
        <dbReference type="EMBL" id="EOH77514.1"/>
    </source>
</evidence>
<dbReference type="Proteomes" id="UP000014148">
    <property type="component" value="Unassembled WGS sequence"/>
</dbReference>
<sequence length="229" mass="25627">MVKQFSKKLSRLVFIGLICLFLSPSPVKAENTQSPTGFTVESVIPENQVDTTKTYFYLKMTPNMPQTIQVKVRSTQKEAVTVKLTIHDAISSSNGAIDYANSDPKLDKSLKQPITELVTISDKQKEVTVVNFEEKIVDYQIQPPKNFFSGIKLGSLRFVKKGEDEKQSGLTTEYAYVIALMLTEDGEPFNQGANLALKKVDLIRSKGKKVVAATIQNGQRNDDQRKYQT</sequence>
<dbReference type="RefSeq" id="WP_010740985.1">
    <property type="nucleotide sequence ID" value="NZ_KB946250.1"/>
</dbReference>
<dbReference type="STRING" id="71451.RV07_GL002069"/>
<feature type="signal peptide" evidence="1">
    <location>
        <begin position="1"/>
        <end position="29"/>
    </location>
</feature>
<dbReference type="Pfam" id="PF06030">
    <property type="entry name" value="WxLIP_PGBD"/>
    <property type="match status" value="1"/>
</dbReference>
<gene>
    <name evidence="4" type="ORF">I585_03269</name>
    <name evidence="3" type="ORF">UAI_02151</name>
</gene>
<dbReference type="PATRIC" id="fig|1158601.3.peg.2122"/>
<protein>
    <recommendedName>
        <fullName evidence="2">WxL Interacting Protein peptidoglycan binding domain-containing protein</fullName>
    </recommendedName>
</protein>
<dbReference type="eggNOG" id="COG4072">
    <property type="taxonomic scope" value="Bacteria"/>
</dbReference>
<evidence type="ECO:0000259" key="2">
    <source>
        <dbReference type="Pfam" id="PF06030"/>
    </source>
</evidence>
<dbReference type="EMBL" id="AJAK01000015">
    <property type="protein sequence ID" value="EOH77514.1"/>
    <property type="molecule type" value="Genomic_DNA"/>
</dbReference>
<dbReference type="Proteomes" id="UP000013783">
    <property type="component" value="Unassembled WGS sequence"/>
</dbReference>
<evidence type="ECO:0000256" key="1">
    <source>
        <dbReference type="SAM" id="SignalP"/>
    </source>
</evidence>
<organism evidence="3 5">
    <name type="scientific">Enterococcus malodoratus ATCC 43197</name>
    <dbReference type="NCBI Taxonomy" id="1158601"/>
    <lineage>
        <taxon>Bacteria</taxon>
        <taxon>Bacillati</taxon>
        <taxon>Bacillota</taxon>
        <taxon>Bacilli</taxon>
        <taxon>Lactobacillales</taxon>
        <taxon>Enterococcaceae</taxon>
        <taxon>Enterococcus</taxon>
    </lineage>
</organism>
<dbReference type="AlphaFoldDB" id="R2RNG8"/>
<accession>R2RNG8</accession>
<feature type="domain" description="WxL Interacting Protein peptidoglycan binding" evidence="2">
    <location>
        <begin position="38"/>
        <end position="159"/>
    </location>
</feature>
<reference evidence="3 5" key="1">
    <citation type="submission" date="2013-02" db="EMBL/GenBank/DDBJ databases">
        <title>The Genome Sequence of Enterococcus malodoratus ATCC_43197.</title>
        <authorList>
            <consortium name="The Broad Institute Genome Sequencing Platform"/>
            <consortium name="The Broad Institute Genome Sequencing Center for Infectious Disease"/>
            <person name="Earl A.M."/>
            <person name="Gilmore M.S."/>
            <person name="Lebreton F."/>
            <person name="Walker B."/>
            <person name="Young S.K."/>
            <person name="Zeng Q."/>
            <person name="Gargeya S."/>
            <person name="Fitzgerald M."/>
            <person name="Haas B."/>
            <person name="Abouelleil A."/>
            <person name="Alvarado L."/>
            <person name="Arachchi H.M."/>
            <person name="Berlin A.M."/>
            <person name="Chapman S.B."/>
            <person name="Dewar J."/>
            <person name="Goldberg J."/>
            <person name="Griggs A."/>
            <person name="Gujja S."/>
            <person name="Hansen M."/>
            <person name="Howarth C."/>
            <person name="Imamovic A."/>
            <person name="Larimer J."/>
            <person name="McCowan C."/>
            <person name="Murphy C."/>
            <person name="Neiman D."/>
            <person name="Pearson M."/>
            <person name="Priest M."/>
            <person name="Roberts A."/>
            <person name="Saif S."/>
            <person name="Shea T."/>
            <person name="Sisk P."/>
            <person name="Sykes S."/>
            <person name="Wortman J."/>
            <person name="Nusbaum C."/>
            <person name="Birren B."/>
        </authorList>
    </citation>
    <scope>NUCLEOTIDE SEQUENCE [LARGE SCALE GENOMIC DNA]</scope>
    <source>
        <strain evidence="3 5">ATCC 43197</strain>
    </source>
</reference>
<name>R2RNG8_9ENTE</name>